<dbReference type="GeneID" id="9577383"/>
<dbReference type="PANTHER" id="PTHR12277:SF81">
    <property type="entry name" value="PROTEIN ABHD13"/>
    <property type="match status" value="1"/>
</dbReference>
<dbReference type="EMBL" id="ACYE01000266">
    <property type="protein sequence ID" value="EFE40066.1"/>
    <property type="molecule type" value="Genomic_DNA"/>
</dbReference>
<evidence type="ECO:0000259" key="2">
    <source>
        <dbReference type="Pfam" id="PF12697"/>
    </source>
</evidence>
<accession>D4DDJ9</accession>
<dbReference type="OrthoDB" id="446723at2759"/>
<reference evidence="4" key="1">
    <citation type="journal article" date="2011" name="Genome Biol.">
        <title>Comparative and functional genomics provide insights into the pathogenicity of dermatophytic fungi.</title>
        <authorList>
            <person name="Burmester A."/>
            <person name="Shelest E."/>
            <person name="Gloeckner G."/>
            <person name="Heddergott C."/>
            <person name="Schindler S."/>
            <person name="Staib P."/>
            <person name="Heidel A."/>
            <person name="Felder M."/>
            <person name="Petzold A."/>
            <person name="Szafranski K."/>
            <person name="Feuermann M."/>
            <person name="Pedruzzi I."/>
            <person name="Priebe S."/>
            <person name="Groth M."/>
            <person name="Winkler R."/>
            <person name="Li W."/>
            <person name="Kniemeyer O."/>
            <person name="Schroeckh V."/>
            <person name="Hertweck C."/>
            <person name="Hube B."/>
            <person name="White T.C."/>
            <person name="Platzer M."/>
            <person name="Guthke R."/>
            <person name="Heitman J."/>
            <person name="Woestemeyer J."/>
            <person name="Zipfel P.F."/>
            <person name="Monod M."/>
            <person name="Brakhage A.A."/>
        </authorList>
    </citation>
    <scope>NUCLEOTIDE SEQUENCE [LARGE SCALE GENOMIC DNA]</scope>
    <source>
        <strain evidence="4">HKI 0517</strain>
    </source>
</reference>
<dbReference type="RefSeq" id="XP_003020684.1">
    <property type="nucleotide sequence ID" value="XM_003020638.1"/>
</dbReference>
<evidence type="ECO:0000313" key="3">
    <source>
        <dbReference type="EMBL" id="EFE40066.1"/>
    </source>
</evidence>
<dbReference type="InterPro" id="IPR029058">
    <property type="entry name" value="AB_hydrolase_fold"/>
</dbReference>
<protein>
    <recommendedName>
        <fullName evidence="2">AB hydrolase-1 domain-containing protein</fullName>
    </recommendedName>
</protein>
<dbReference type="HOGENOM" id="CLU_029375_3_0_1"/>
<gene>
    <name evidence="3" type="ORF">TRV_05210</name>
</gene>
<sequence>MELLPIFKKAYWLLAASGLLYLLAVLSLTHPAIQRGYLSKLAFYHCMSHILIDTLSSVLYSNGINPSKCLDLNNVECFGFLKSQVQPFTLTTPDNETLYSWHIIPTHLYKDNEDLLLQNPPSGPPDDITKTPAFQLLAKEKNSRVVVNLHGNAADIGTGYRPKVYQNFLSASTPSRPVHVIAFDYRGFGRSTGKPTEEGLITDALTVVNYLTSPPLSISPKRIVIAGQSLGTAVASALAERHTFGNPSGPAPVKAKESFAGVILMAPFTNIPQLLHSYCIMGFIPPILSPLLQYPQLKKYILDRLLDRWDTAARLAALTGIASKQAQNHELLPFDLTIIHAINDRDIPWREGRSVWDAATGGEMAVELGSFTHNHTSEDGVIQSTVWERMDGPSKALKRVRWERVRYGGMMFFMYSLNLLPSTRTNR</sequence>
<name>D4DDJ9_TRIVH</name>
<dbReference type="Proteomes" id="UP000008383">
    <property type="component" value="Unassembled WGS sequence"/>
</dbReference>
<dbReference type="Gene3D" id="3.40.50.1820">
    <property type="entry name" value="alpha/beta hydrolase"/>
    <property type="match status" value="1"/>
</dbReference>
<keyword evidence="1" id="KW-1133">Transmembrane helix</keyword>
<proteinExistence type="predicted"/>
<dbReference type="InterPro" id="IPR000073">
    <property type="entry name" value="AB_hydrolase_1"/>
</dbReference>
<dbReference type="AlphaFoldDB" id="D4DDJ9"/>
<feature type="transmembrane region" description="Helical" evidence="1">
    <location>
        <begin position="12"/>
        <end position="29"/>
    </location>
</feature>
<keyword evidence="1" id="KW-0812">Transmembrane</keyword>
<dbReference type="KEGG" id="tve:TRV_05210"/>
<keyword evidence="4" id="KW-1185">Reference proteome</keyword>
<comment type="caution">
    <text evidence="3">The sequence shown here is derived from an EMBL/GenBank/DDBJ whole genome shotgun (WGS) entry which is preliminary data.</text>
</comment>
<evidence type="ECO:0000313" key="4">
    <source>
        <dbReference type="Proteomes" id="UP000008383"/>
    </source>
</evidence>
<dbReference type="SUPFAM" id="SSF53474">
    <property type="entry name" value="alpha/beta-Hydrolases"/>
    <property type="match status" value="1"/>
</dbReference>
<dbReference type="Pfam" id="PF12697">
    <property type="entry name" value="Abhydrolase_6"/>
    <property type="match status" value="1"/>
</dbReference>
<dbReference type="PANTHER" id="PTHR12277">
    <property type="entry name" value="ALPHA/BETA HYDROLASE DOMAIN-CONTAINING PROTEIN"/>
    <property type="match status" value="1"/>
</dbReference>
<keyword evidence="1" id="KW-0472">Membrane</keyword>
<organism evidence="3 4">
    <name type="scientific">Trichophyton verrucosum (strain HKI 0517)</name>
    <dbReference type="NCBI Taxonomy" id="663202"/>
    <lineage>
        <taxon>Eukaryota</taxon>
        <taxon>Fungi</taxon>
        <taxon>Dikarya</taxon>
        <taxon>Ascomycota</taxon>
        <taxon>Pezizomycotina</taxon>
        <taxon>Eurotiomycetes</taxon>
        <taxon>Eurotiomycetidae</taxon>
        <taxon>Onygenales</taxon>
        <taxon>Arthrodermataceae</taxon>
        <taxon>Trichophyton</taxon>
    </lineage>
</organism>
<evidence type="ECO:0000256" key="1">
    <source>
        <dbReference type="SAM" id="Phobius"/>
    </source>
</evidence>
<feature type="domain" description="AB hydrolase-1" evidence="2">
    <location>
        <begin position="149"/>
        <end position="313"/>
    </location>
</feature>